<dbReference type="PANTHER" id="PTHR43611:SF3">
    <property type="entry name" value="FLAVIN MONONUCLEOTIDE HYDROLASE 1, CHLOROPLATIC"/>
    <property type="match status" value="1"/>
</dbReference>
<accession>A0ABQ5MS13</accession>
<dbReference type="EMBL" id="BRVS01000005">
    <property type="protein sequence ID" value="GLB66785.1"/>
    <property type="molecule type" value="Genomic_DNA"/>
</dbReference>
<dbReference type="NCBIfam" id="TIGR01549">
    <property type="entry name" value="HAD-SF-IA-v1"/>
    <property type="match status" value="1"/>
</dbReference>
<sequence>MRPEVYAGPMDYRPDPHWYVFDYGMVISTAPEDADWLAMEDAAGLELRHQASTYWRHRRDYDEGRLSSVEYWSQVLGLPVSLGKAAELDSLDAFQWSHLNLDTLDVLELLSSRSAGLAVLSNMPAAMADEFDGASWTKYFAQSFYSSRIGMTKPDPGVFRHVAEELGAEPSSIVFIDDKAENIAAAAALGFTTVHHVPGTDLLRELQL</sequence>
<dbReference type="SUPFAM" id="SSF56784">
    <property type="entry name" value="HAD-like"/>
    <property type="match status" value="1"/>
</dbReference>
<dbReference type="Gene3D" id="1.10.150.240">
    <property type="entry name" value="Putative phosphatase, domain 2"/>
    <property type="match status" value="1"/>
</dbReference>
<protein>
    <submittedName>
        <fullName evidence="1">Haloacid dehalogenase</fullName>
    </submittedName>
</protein>
<dbReference type="InterPro" id="IPR023198">
    <property type="entry name" value="PGP-like_dom2"/>
</dbReference>
<comment type="caution">
    <text evidence="1">The sequence shown here is derived from an EMBL/GenBank/DDBJ whole genome shotgun (WGS) entry which is preliminary data.</text>
</comment>
<dbReference type="Proteomes" id="UP001209654">
    <property type="component" value="Unassembled WGS sequence"/>
</dbReference>
<dbReference type="InterPro" id="IPR023214">
    <property type="entry name" value="HAD_sf"/>
</dbReference>
<dbReference type="CDD" id="cd02603">
    <property type="entry name" value="HAD_sEH-N_like"/>
    <property type="match status" value="1"/>
</dbReference>
<name>A0ABQ5MS13_9MICC</name>
<dbReference type="PANTHER" id="PTHR43611">
    <property type="entry name" value="ALPHA-D-GLUCOSE 1-PHOSPHATE PHOSPHATASE"/>
    <property type="match status" value="1"/>
</dbReference>
<dbReference type="InterPro" id="IPR036412">
    <property type="entry name" value="HAD-like_sf"/>
</dbReference>
<reference evidence="1 2" key="1">
    <citation type="journal article" date="2023" name="Int. J. Syst. Evol. Microbiol.">
        <title>Arthrobacter mangrovi sp. nov., an actinobacterium isolated from the rhizosphere of a mangrove.</title>
        <authorList>
            <person name="Hamada M."/>
            <person name="Saitou S."/>
            <person name="Enomoto N."/>
            <person name="Nanri K."/>
            <person name="Hidaka K."/>
            <person name="Miura T."/>
            <person name="Tamura T."/>
        </authorList>
    </citation>
    <scope>NUCLEOTIDE SEQUENCE [LARGE SCALE GENOMIC DNA]</scope>
    <source>
        <strain evidence="1 2">NBRC 112813</strain>
    </source>
</reference>
<dbReference type="Pfam" id="PF00702">
    <property type="entry name" value="Hydrolase"/>
    <property type="match status" value="1"/>
</dbReference>
<dbReference type="PRINTS" id="PR00413">
    <property type="entry name" value="HADHALOGNASE"/>
</dbReference>
<proteinExistence type="predicted"/>
<evidence type="ECO:0000313" key="2">
    <source>
        <dbReference type="Proteomes" id="UP001209654"/>
    </source>
</evidence>
<gene>
    <name evidence="1" type="ORF">AHIS1636_12240</name>
</gene>
<dbReference type="NCBIfam" id="TIGR01509">
    <property type="entry name" value="HAD-SF-IA-v3"/>
    <property type="match status" value="1"/>
</dbReference>
<organism evidence="1 2">
    <name type="scientific">Arthrobacter mangrovi</name>
    <dbReference type="NCBI Taxonomy" id="2966350"/>
    <lineage>
        <taxon>Bacteria</taxon>
        <taxon>Bacillati</taxon>
        <taxon>Actinomycetota</taxon>
        <taxon>Actinomycetes</taxon>
        <taxon>Micrococcales</taxon>
        <taxon>Micrococcaceae</taxon>
        <taxon>Arthrobacter</taxon>
    </lineage>
</organism>
<dbReference type="InterPro" id="IPR006439">
    <property type="entry name" value="HAD-SF_hydro_IA"/>
</dbReference>
<dbReference type="Gene3D" id="3.40.50.1000">
    <property type="entry name" value="HAD superfamily/HAD-like"/>
    <property type="match status" value="1"/>
</dbReference>
<keyword evidence="2" id="KW-1185">Reference proteome</keyword>
<evidence type="ECO:0000313" key="1">
    <source>
        <dbReference type="EMBL" id="GLB66785.1"/>
    </source>
</evidence>